<proteinExistence type="predicted"/>
<keyword evidence="2" id="KW-0132">Cell division</keyword>
<keyword evidence="4" id="KW-0998">Cell outer membrane</keyword>
<dbReference type="Pfam" id="PF00691">
    <property type="entry name" value="OmpA"/>
    <property type="match status" value="1"/>
</dbReference>
<accession>A0A7C4RU44</accession>
<dbReference type="GO" id="GO:0051301">
    <property type="term" value="P:cell division"/>
    <property type="evidence" value="ECO:0007669"/>
    <property type="project" value="UniProtKB-KW"/>
</dbReference>
<evidence type="ECO:0000256" key="2">
    <source>
        <dbReference type="ARBA" id="ARBA00022618"/>
    </source>
</evidence>
<dbReference type="EMBL" id="DSUH01000341">
    <property type="protein sequence ID" value="HGU34107.1"/>
    <property type="molecule type" value="Genomic_DNA"/>
</dbReference>
<evidence type="ECO:0000256" key="4">
    <source>
        <dbReference type="ARBA" id="ARBA00023237"/>
    </source>
</evidence>
<gene>
    <name evidence="8" type="primary">pal</name>
    <name evidence="8" type="ORF">ENS29_14870</name>
</gene>
<evidence type="ECO:0000259" key="7">
    <source>
        <dbReference type="PROSITE" id="PS51123"/>
    </source>
</evidence>
<dbReference type="AlphaFoldDB" id="A0A7C4RU44"/>
<organism evidence="8">
    <name type="scientific">Desulfatirhabdium butyrativorans</name>
    <dbReference type="NCBI Taxonomy" id="340467"/>
    <lineage>
        <taxon>Bacteria</taxon>
        <taxon>Pseudomonadati</taxon>
        <taxon>Thermodesulfobacteriota</taxon>
        <taxon>Desulfobacteria</taxon>
        <taxon>Desulfobacterales</taxon>
        <taxon>Desulfatirhabdiaceae</taxon>
        <taxon>Desulfatirhabdium</taxon>
    </lineage>
</organism>
<evidence type="ECO:0000256" key="3">
    <source>
        <dbReference type="ARBA" id="ARBA00023136"/>
    </source>
</evidence>
<dbReference type="NCBIfam" id="TIGR02802">
    <property type="entry name" value="Pal_lipo"/>
    <property type="match status" value="1"/>
</dbReference>
<comment type="subcellular location">
    <subcellularLocation>
        <location evidence="1">Cell outer membrane</location>
    </subcellularLocation>
</comment>
<keyword evidence="3 6" id="KW-0472">Membrane</keyword>
<feature type="domain" description="OmpA-like" evidence="7">
    <location>
        <begin position="1"/>
        <end position="104"/>
    </location>
</feature>
<dbReference type="InterPro" id="IPR014169">
    <property type="entry name" value="Pal_lipo_C"/>
</dbReference>
<reference evidence="8" key="1">
    <citation type="journal article" date="2020" name="mSystems">
        <title>Genome- and Community-Level Interaction Insights into Carbon Utilization and Element Cycling Functions of Hydrothermarchaeota in Hydrothermal Sediment.</title>
        <authorList>
            <person name="Zhou Z."/>
            <person name="Liu Y."/>
            <person name="Xu W."/>
            <person name="Pan J."/>
            <person name="Luo Z.H."/>
            <person name="Li M."/>
        </authorList>
    </citation>
    <scope>NUCLEOTIDE SEQUENCE [LARGE SCALE GENOMIC DNA]</scope>
    <source>
        <strain evidence="8">SpSt-477</strain>
    </source>
</reference>
<sequence length="104" mass="11737">MYFEYDSSALLPEARELLKRKAEFLMANPQISIVIEGHTDERGTSEYNIALGERRAESVRSFLEGLGVAASRMSTVSYGEEKPIDPGHNEAAWAKNRRAHIEIR</sequence>
<dbReference type="InterPro" id="IPR006665">
    <property type="entry name" value="OmpA-like"/>
</dbReference>
<dbReference type="PANTHER" id="PTHR30329:SF21">
    <property type="entry name" value="LIPOPROTEIN YIAD-RELATED"/>
    <property type="match status" value="1"/>
</dbReference>
<keyword evidence="5" id="KW-0131">Cell cycle</keyword>
<dbReference type="Gene3D" id="3.30.1330.60">
    <property type="entry name" value="OmpA-like domain"/>
    <property type="match status" value="1"/>
</dbReference>
<dbReference type="InterPro" id="IPR006690">
    <property type="entry name" value="OMPA-like_CS"/>
</dbReference>
<dbReference type="InterPro" id="IPR050330">
    <property type="entry name" value="Bact_OuterMem_StrucFunc"/>
</dbReference>
<dbReference type="CDD" id="cd07185">
    <property type="entry name" value="OmpA_C-like"/>
    <property type="match status" value="1"/>
</dbReference>
<dbReference type="GO" id="GO:0009279">
    <property type="term" value="C:cell outer membrane"/>
    <property type="evidence" value="ECO:0007669"/>
    <property type="project" value="UniProtKB-SubCell"/>
</dbReference>
<dbReference type="InterPro" id="IPR006664">
    <property type="entry name" value="OMP_bac"/>
</dbReference>
<keyword evidence="8" id="KW-0449">Lipoprotein</keyword>
<evidence type="ECO:0000256" key="5">
    <source>
        <dbReference type="ARBA" id="ARBA00023306"/>
    </source>
</evidence>
<evidence type="ECO:0000313" key="8">
    <source>
        <dbReference type="EMBL" id="HGU34107.1"/>
    </source>
</evidence>
<dbReference type="PRINTS" id="PR01021">
    <property type="entry name" value="OMPADOMAIN"/>
</dbReference>
<comment type="caution">
    <text evidence="8">The sequence shown here is derived from an EMBL/GenBank/DDBJ whole genome shotgun (WGS) entry which is preliminary data.</text>
</comment>
<dbReference type="SUPFAM" id="SSF103088">
    <property type="entry name" value="OmpA-like"/>
    <property type="match status" value="1"/>
</dbReference>
<dbReference type="PANTHER" id="PTHR30329">
    <property type="entry name" value="STATOR ELEMENT OF FLAGELLAR MOTOR COMPLEX"/>
    <property type="match status" value="1"/>
</dbReference>
<dbReference type="PROSITE" id="PS51123">
    <property type="entry name" value="OMPA_2"/>
    <property type="match status" value="1"/>
</dbReference>
<dbReference type="PROSITE" id="PS01068">
    <property type="entry name" value="OMPA_1"/>
    <property type="match status" value="1"/>
</dbReference>
<dbReference type="InterPro" id="IPR036737">
    <property type="entry name" value="OmpA-like_sf"/>
</dbReference>
<protein>
    <submittedName>
        <fullName evidence="8">Peptidoglycan-associated lipoprotein Pal</fullName>
    </submittedName>
</protein>
<evidence type="ECO:0000256" key="1">
    <source>
        <dbReference type="ARBA" id="ARBA00004442"/>
    </source>
</evidence>
<evidence type="ECO:0000256" key="6">
    <source>
        <dbReference type="PROSITE-ProRule" id="PRU00473"/>
    </source>
</evidence>
<name>A0A7C4RU44_9BACT</name>